<accession>A0ABX7LDA1</accession>
<feature type="transmembrane region" description="Helical" evidence="8">
    <location>
        <begin position="328"/>
        <end position="347"/>
    </location>
</feature>
<evidence type="ECO:0000256" key="3">
    <source>
        <dbReference type="ARBA" id="ARBA00022553"/>
    </source>
</evidence>
<evidence type="ECO:0000256" key="5">
    <source>
        <dbReference type="ARBA" id="ARBA00022692"/>
    </source>
</evidence>
<dbReference type="CDD" id="cd12912">
    <property type="entry name" value="PDC2_MCP_like"/>
    <property type="match status" value="1"/>
</dbReference>
<dbReference type="EMBL" id="CP070969">
    <property type="protein sequence ID" value="QSF45371.1"/>
    <property type="molecule type" value="Genomic_DNA"/>
</dbReference>
<keyword evidence="4" id="KW-0808">Transferase</keyword>
<name>A0ABX7LDA1_9BACL</name>
<sequence>MASEDYSPGRGRIPLKKLFDTLSKTLFLYNFSIRSRLILYFLFLVLLPTTIISITVYNKSADIITRNVNTSIENNLNLVQDNLDQRFTSANNSMIALYLNTEFADLISSNRPTDSTGIINELAALNKILENFPANGTSGSSFVPMLYMLNRPEYTQYNFSRRVFNIDQISLKPWYLAIPAKSDFTVIGLSSLDSRFTIKFAKRLFGIRHAQLPFAGLLTIDIPVSEFSTLLDHYKPTPGSRIYIVDQTGTIAISPEESLIGQNISTRDYFSKISPADADSGTFHSFRHVIGGEKMLVSYQNIQATGWTILSFSPVSELNGELASFQRVMYVVIGICMLVSLTMALLLSENISAPIRKFIQSMSHAESGNFNIIIRYRRKDEFSYLFNRYNKLLQQIKALIDKLYVTELRKKEAELKTLQAQINPHFLYNTLDSINWLAINHNVPEISSMVTSLSDFFRYSLSKGRNIIPLRDELKQVESYLGIQQFRFQDKLEYELEEVDPRLLTECLVVKLSIQPLVENAIIHGIQQRRGKGKIRIRVTSAQEVLFVSVFDDGVGADPERLNLLLTDQQPGNQSYGIRNVHTRIQQFFGEAYGIRYYANNEDHSGLLAMIRFPVVTTWNEVIEDVDHDRSG</sequence>
<dbReference type="PROSITE" id="PS50885">
    <property type="entry name" value="HAMP"/>
    <property type="match status" value="1"/>
</dbReference>
<dbReference type="PANTHER" id="PTHR34220:SF7">
    <property type="entry name" value="SENSOR HISTIDINE KINASE YPDA"/>
    <property type="match status" value="1"/>
</dbReference>
<evidence type="ECO:0000256" key="4">
    <source>
        <dbReference type="ARBA" id="ARBA00022679"/>
    </source>
</evidence>
<feature type="transmembrane region" description="Helical" evidence="8">
    <location>
        <begin position="37"/>
        <end position="57"/>
    </location>
</feature>
<evidence type="ECO:0000256" key="7">
    <source>
        <dbReference type="ARBA" id="ARBA00023136"/>
    </source>
</evidence>
<keyword evidence="10" id="KW-0418">Kinase</keyword>
<dbReference type="Pfam" id="PF02743">
    <property type="entry name" value="dCache_1"/>
    <property type="match status" value="1"/>
</dbReference>
<evidence type="ECO:0000256" key="1">
    <source>
        <dbReference type="ARBA" id="ARBA00004651"/>
    </source>
</evidence>
<keyword evidence="6 8" id="KW-1133">Transmembrane helix</keyword>
<keyword evidence="7 8" id="KW-0472">Membrane</keyword>
<organism evidence="10 11">
    <name type="scientific">Paenibacillus tianjinensis</name>
    <dbReference type="NCBI Taxonomy" id="2810347"/>
    <lineage>
        <taxon>Bacteria</taxon>
        <taxon>Bacillati</taxon>
        <taxon>Bacillota</taxon>
        <taxon>Bacilli</taxon>
        <taxon>Bacillales</taxon>
        <taxon>Paenibacillaceae</taxon>
        <taxon>Paenibacillus</taxon>
    </lineage>
</organism>
<dbReference type="InterPro" id="IPR003660">
    <property type="entry name" value="HAMP_dom"/>
</dbReference>
<dbReference type="Gene3D" id="6.10.340.10">
    <property type="match status" value="1"/>
</dbReference>
<dbReference type="PANTHER" id="PTHR34220">
    <property type="entry name" value="SENSOR HISTIDINE KINASE YPDA"/>
    <property type="match status" value="1"/>
</dbReference>
<proteinExistence type="predicted"/>
<gene>
    <name evidence="10" type="ORF">JRJ22_01495</name>
</gene>
<dbReference type="InterPro" id="IPR050640">
    <property type="entry name" value="Bact_2-comp_sensor_kinase"/>
</dbReference>
<protein>
    <submittedName>
        <fullName evidence="10">Sensor histidine kinase</fullName>
    </submittedName>
</protein>
<dbReference type="InterPro" id="IPR010559">
    <property type="entry name" value="Sig_transdc_His_kin_internal"/>
</dbReference>
<keyword evidence="2" id="KW-1003">Cell membrane</keyword>
<dbReference type="RefSeq" id="WP_206102833.1">
    <property type="nucleotide sequence ID" value="NZ_CP070969.1"/>
</dbReference>
<evidence type="ECO:0000256" key="8">
    <source>
        <dbReference type="SAM" id="Phobius"/>
    </source>
</evidence>
<dbReference type="Gene3D" id="3.30.565.10">
    <property type="entry name" value="Histidine kinase-like ATPase, C-terminal domain"/>
    <property type="match status" value="1"/>
</dbReference>
<dbReference type="GO" id="GO:0016301">
    <property type="term" value="F:kinase activity"/>
    <property type="evidence" value="ECO:0007669"/>
    <property type="project" value="UniProtKB-KW"/>
</dbReference>
<dbReference type="SUPFAM" id="SSF158472">
    <property type="entry name" value="HAMP domain-like"/>
    <property type="match status" value="1"/>
</dbReference>
<evidence type="ECO:0000256" key="6">
    <source>
        <dbReference type="ARBA" id="ARBA00022989"/>
    </source>
</evidence>
<dbReference type="InterPro" id="IPR036890">
    <property type="entry name" value="HATPase_C_sf"/>
</dbReference>
<keyword evidence="5 8" id="KW-0812">Transmembrane</keyword>
<dbReference type="Proteomes" id="UP000663452">
    <property type="component" value="Chromosome"/>
</dbReference>
<dbReference type="Pfam" id="PF06580">
    <property type="entry name" value="His_kinase"/>
    <property type="match status" value="1"/>
</dbReference>
<evidence type="ECO:0000256" key="2">
    <source>
        <dbReference type="ARBA" id="ARBA00022475"/>
    </source>
</evidence>
<evidence type="ECO:0000313" key="10">
    <source>
        <dbReference type="EMBL" id="QSF45371.1"/>
    </source>
</evidence>
<comment type="subcellular location">
    <subcellularLocation>
        <location evidence="1">Cell membrane</location>
        <topology evidence="1">Multi-pass membrane protein</topology>
    </subcellularLocation>
</comment>
<dbReference type="SUPFAM" id="SSF55874">
    <property type="entry name" value="ATPase domain of HSP90 chaperone/DNA topoisomerase II/histidine kinase"/>
    <property type="match status" value="1"/>
</dbReference>
<evidence type="ECO:0000313" key="11">
    <source>
        <dbReference type="Proteomes" id="UP000663452"/>
    </source>
</evidence>
<reference evidence="10 11" key="1">
    <citation type="submission" date="2021-02" db="EMBL/GenBank/DDBJ databases">
        <title>Paenibacillus tianjinensis sp. nov.</title>
        <authorList>
            <person name="Liu H."/>
        </authorList>
    </citation>
    <scope>NUCLEOTIDE SEQUENCE [LARGE SCALE GENOMIC DNA]</scope>
    <source>
        <strain evidence="10 11">TB2019</strain>
    </source>
</reference>
<feature type="domain" description="HAMP" evidence="9">
    <location>
        <begin position="349"/>
        <end position="401"/>
    </location>
</feature>
<keyword evidence="11" id="KW-1185">Reference proteome</keyword>
<dbReference type="InterPro" id="IPR033479">
    <property type="entry name" value="dCache_1"/>
</dbReference>
<evidence type="ECO:0000259" key="9">
    <source>
        <dbReference type="PROSITE" id="PS50885"/>
    </source>
</evidence>
<keyword evidence="3" id="KW-0597">Phosphoprotein</keyword>
<dbReference type="Gene3D" id="3.30.450.20">
    <property type="entry name" value="PAS domain"/>
    <property type="match status" value="1"/>
</dbReference>